<dbReference type="InterPro" id="IPR043129">
    <property type="entry name" value="ATPase_NBD"/>
</dbReference>
<gene>
    <name evidence="1" type="ORF">C1645_827651</name>
</gene>
<name>A0A397SPD1_9GLOM</name>
<keyword evidence="2" id="KW-1185">Reference proteome</keyword>
<dbReference type="Gene3D" id="3.30.420.40">
    <property type="match status" value="2"/>
</dbReference>
<evidence type="ECO:0008006" key="3">
    <source>
        <dbReference type="Google" id="ProtNLM"/>
    </source>
</evidence>
<protein>
    <recommendedName>
        <fullName evidence="3">Actin-like ATPase domain-containing protein</fullName>
    </recommendedName>
</protein>
<sequence length="547" mass="61942">MAKDNIEVVVAIDFGTIFSGYAYVNKSNPNEITVENKWEGFKGCKTPTIVKYQDAYSTVKSWGFSALPEKPKKRRNTNDDQSKPIELFKLFLFKGLTERPYLPDELDYKKVITDYLKKLGEKIKISVNTHWPGLDFYNKVLIVLTIPVEFDDDAIAIMRDCAFDAKLMKEKDTRCLIFITEPEAAAIHCLKSLEENNLKPGDSFIVVDCGGGTVNLTRHEYLAKNRIGEITESTSGNCGSSHIDKKFIEFLGRKLGSSTIELLEKNHYNILQYMVQEFCKHVKIPFTGQKLEFQSYEVVLKNYPSIIEAARSQGFLKGADSIWVEFSDVRGMFDPLIKKIIDLIKGQLSQQPNKKCSAIMLVGGFSESKYLQERIIKEFNKIVPNISMPTQPITAVVEGGVQYGLQVETVVNRVLKRTYGTDIIRRSLPGDPPSEILPNGYTIVFDALAGRGKQISVNEKVVREFKPHSIMQRSIGFDLYVTSAFNAKFCIDPGVSLLRPWEIELPENDNYEDVTILFTLTFGTVEILATAENQKTGKKYQVNIKYE</sequence>
<evidence type="ECO:0000313" key="2">
    <source>
        <dbReference type="Proteomes" id="UP000265703"/>
    </source>
</evidence>
<reference evidence="1 2" key="1">
    <citation type="submission" date="2018-06" db="EMBL/GenBank/DDBJ databases">
        <title>Comparative genomics reveals the genomic features of Rhizophagus irregularis, R. cerebriforme, R. diaphanum and Gigaspora rosea, and their symbiotic lifestyle signature.</title>
        <authorList>
            <person name="Morin E."/>
            <person name="San Clemente H."/>
            <person name="Chen E.C.H."/>
            <person name="De La Providencia I."/>
            <person name="Hainaut M."/>
            <person name="Kuo A."/>
            <person name="Kohler A."/>
            <person name="Murat C."/>
            <person name="Tang N."/>
            <person name="Roy S."/>
            <person name="Loubradou J."/>
            <person name="Henrissat B."/>
            <person name="Grigoriev I.V."/>
            <person name="Corradi N."/>
            <person name="Roux C."/>
            <person name="Martin F.M."/>
        </authorList>
    </citation>
    <scope>NUCLEOTIDE SEQUENCE [LARGE SCALE GENOMIC DNA]</scope>
    <source>
        <strain evidence="1 2">DAOM 227022</strain>
    </source>
</reference>
<dbReference type="PANTHER" id="PTHR14187:SF5">
    <property type="entry name" value="HEAT SHOCK 70 KDA PROTEIN 12A"/>
    <property type="match status" value="1"/>
</dbReference>
<dbReference type="SUPFAM" id="SSF53067">
    <property type="entry name" value="Actin-like ATPase domain"/>
    <property type="match status" value="2"/>
</dbReference>
<dbReference type="CDD" id="cd10229">
    <property type="entry name" value="ASKHA_NBD_HSP70_HSPA12"/>
    <property type="match status" value="1"/>
</dbReference>
<comment type="caution">
    <text evidence="1">The sequence shown here is derived from an EMBL/GenBank/DDBJ whole genome shotgun (WGS) entry which is preliminary data.</text>
</comment>
<evidence type="ECO:0000313" key="1">
    <source>
        <dbReference type="EMBL" id="RIA87542.1"/>
    </source>
</evidence>
<proteinExistence type="predicted"/>
<accession>A0A397SPD1</accession>
<dbReference type="STRING" id="658196.A0A397SPD1"/>
<dbReference type="OrthoDB" id="2963168at2759"/>
<organism evidence="1 2">
    <name type="scientific">Glomus cerebriforme</name>
    <dbReference type="NCBI Taxonomy" id="658196"/>
    <lineage>
        <taxon>Eukaryota</taxon>
        <taxon>Fungi</taxon>
        <taxon>Fungi incertae sedis</taxon>
        <taxon>Mucoromycota</taxon>
        <taxon>Glomeromycotina</taxon>
        <taxon>Glomeromycetes</taxon>
        <taxon>Glomerales</taxon>
        <taxon>Glomeraceae</taxon>
        <taxon>Glomus</taxon>
    </lineage>
</organism>
<dbReference type="PANTHER" id="PTHR14187">
    <property type="entry name" value="ALPHA KINASE/ELONGATION FACTOR 2 KINASE"/>
    <property type="match status" value="1"/>
</dbReference>
<dbReference type="Proteomes" id="UP000265703">
    <property type="component" value="Unassembled WGS sequence"/>
</dbReference>
<dbReference type="AlphaFoldDB" id="A0A397SPD1"/>
<dbReference type="EMBL" id="QKYT01000304">
    <property type="protein sequence ID" value="RIA87542.1"/>
    <property type="molecule type" value="Genomic_DNA"/>
</dbReference>